<feature type="compositionally biased region" description="Basic and acidic residues" evidence="1">
    <location>
        <begin position="1"/>
        <end position="10"/>
    </location>
</feature>
<dbReference type="Proteomes" id="UP000477750">
    <property type="component" value="Unassembled WGS sequence"/>
</dbReference>
<dbReference type="Gene3D" id="3.10.450.50">
    <property type="match status" value="1"/>
</dbReference>
<name>A0A6L5GAM8_9ACTN</name>
<protein>
    <recommendedName>
        <fullName evidence="2">SnoaL-like domain-containing protein</fullName>
    </recommendedName>
</protein>
<dbReference type="InterPro" id="IPR037401">
    <property type="entry name" value="SnoaL-like"/>
</dbReference>
<evidence type="ECO:0000313" key="4">
    <source>
        <dbReference type="Proteomes" id="UP000477750"/>
    </source>
</evidence>
<feature type="region of interest" description="Disordered" evidence="1">
    <location>
        <begin position="1"/>
        <end position="24"/>
    </location>
</feature>
<keyword evidence="4" id="KW-1185">Reference proteome</keyword>
<comment type="caution">
    <text evidence="3">The sequence shown here is derived from an EMBL/GenBank/DDBJ whole genome shotgun (WGS) entry which is preliminary data.</text>
</comment>
<evidence type="ECO:0000259" key="2">
    <source>
        <dbReference type="Pfam" id="PF12680"/>
    </source>
</evidence>
<evidence type="ECO:0000313" key="3">
    <source>
        <dbReference type="EMBL" id="MQM26603.1"/>
    </source>
</evidence>
<evidence type="ECO:0000256" key="1">
    <source>
        <dbReference type="SAM" id="MobiDB-lite"/>
    </source>
</evidence>
<gene>
    <name evidence="3" type="ORF">GFD30_13625</name>
</gene>
<sequence>MTGLRADVRGGGHRPRCADGGSRSACACGKPRRDALWSRMPWGPRGCFAPVGTRGPVTGGNQCQNLRSVGSRRSTGASAAGFQHRAAGGAAAGSAGNAQMPDSGPGSRGRGRAASSEYPQVSTAGRPPAGTLVRPCAPLERPRREGFSENRRRWRSCHNRSMTHPTIATWRTAGEEHDLDAAAGTLAADVVLNSPLTDLVRFEGKAAVTEILQAAFAAIDDIAYHTVLEEGSTFALFYNARVGDRRIEEAQLIRLDEAGNIGEVTFWLRPLPGTVEVMQGIGSALEERRHGGRAARSIRAKLRPLVALTRIIDRAGAKTAMRRER</sequence>
<dbReference type="AlphaFoldDB" id="A0A6L5GAM8"/>
<organism evidence="3 4">
    <name type="scientific">Glycomyces albidus</name>
    <dbReference type="NCBI Taxonomy" id="2656774"/>
    <lineage>
        <taxon>Bacteria</taxon>
        <taxon>Bacillati</taxon>
        <taxon>Actinomycetota</taxon>
        <taxon>Actinomycetes</taxon>
        <taxon>Glycomycetales</taxon>
        <taxon>Glycomycetaceae</taxon>
        <taxon>Glycomyces</taxon>
    </lineage>
</organism>
<accession>A0A6L5GAM8</accession>
<dbReference type="SUPFAM" id="SSF54427">
    <property type="entry name" value="NTF2-like"/>
    <property type="match status" value="1"/>
</dbReference>
<feature type="compositionally biased region" description="Low complexity" evidence="1">
    <location>
        <begin position="79"/>
        <end position="98"/>
    </location>
</feature>
<dbReference type="EMBL" id="WIAO01000015">
    <property type="protein sequence ID" value="MQM26603.1"/>
    <property type="molecule type" value="Genomic_DNA"/>
</dbReference>
<reference evidence="3 4" key="1">
    <citation type="submission" date="2019-10" db="EMBL/GenBank/DDBJ databases">
        <title>Glycomyces albidus sp. nov., a novel actinomycete isolated from rhizosphere soil of wheat (Triticum aestivum L.).</title>
        <authorList>
            <person name="Qian L."/>
        </authorList>
    </citation>
    <scope>NUCLEOTIDE SEQUENCE [LARGE SCALE GENOMIC DNA]</scope>
    <source>
        <strain evidence="3 4">NEAU-7082</strain>
    </source>
</reference>
<feature type="compositionally biased region" description="Polar residues" evidence="1">
    <location>
        <begin position="59"/>
        <end position="77"/>
    </location>
</feature>
<proteinExistence type="predicted"/>
<dbReference type="Pfam" id="PF12680">
    <property type="entry name" value="SnoaL_2"/>
    <property type="match status" value="1"/>
</dbReference>
<feature type="region of interest" description="Disordered" evidence="1">
    <location>
        <begin position="52"/>
        <end position="136"/>
    </location>
</feature>
<dbReference type="InterPro" id="IPR032710">
    <property type="entry name" value="NTF2-like_dom_sf"/>
</dbReference>
<feature type="domain" description="SnoaL-like" evidence="2">
    <location>
        <begin position="170"/>
        <end position="242"/>
    </location>
</feature>